<name>A0A9W7Y4M0_9FUNG</name>
<dbReference type="SUPFAM" id="SSF50044">
    <property type="entry name" value="SH3-domain"/>
    <property type="match status" value="1"/>
</dbReference>
<proteinExistence type="predicted"/>
<dbReference type="Gene3D" id="2.30.30.40">
    <property type="entry name" value="SH3 Domains"/>
    <property type="match status" value="1"/>
</dbReference>
<dbReference type="InterPro" id="IPR036028">
    <property type="entry name" value="SH3-like_dom_sf"/>
</dbReference>
<dbReference type="AlphaFoldDB" id="A0A9W7Y4M0"/>
<protein>
    <recommendedName>
        <fullName evidence="3">SH3 domain-containing protein</fullName>
    </recommendedName>
</protein>
<organism evidence="1 2">
    <name type="scientific">Coemansia erecta</name>
    <dbReference type="NCBI Taxonomy" id="147472"/>
    <lineage>
        <taxon>Eukaryota</taxon>
        <taxon>Fungi</taxon>
        <taxon>Fungi incertae sedis</taxon>
        <taxon>Zoopagomycota</taxon>
        <taxon>Kickxellomycotina</taxon>
        <taxon>Kickxellomycetes</taxon>
        <taxon>Kickxellales</taxon>
        <taxon>Kickxellaceae</taxon>
        <taxon>Coemansia</taxon>
    </lineage>
</organism>
<dbReference type="Proteomes" id="UP001149813">
    <property type="component" value="Unassembled WGS sequence"/>
</dbReference>
<evidence type="ECO:0008006" key="3">
    <source>
        <dbReference type="Google" id="ProtNLM"/>
    </source>
</evidence>
<dbReference type="EMBL" id="JANBOJ010000050">
    <property type="protein sequence ID" value="KAJ1723874.1"/>
    <property type="molecule type" value="Genomic_DNA"/>
</dbReference>
<dbReference type="OrthoDB" id="5558834at2759"/>
<comment type="caution">
    <text evidence="1">The sequence shown here is derived from an EMBL/GenBank/DDBJ whole genome shotgun (WGS) entry which is preliminary data.</text>
</comment>
<gene>
    <name evidence="1" type="ORF">LPJ53_001831</name>
</gene>
<evidence type="ECO:0000313" key="1">
    <source>
        <dbReference type="EMBL" id="KAJ1723874.1"/>
    </source>
</evidence>
<keyword evidence="2" id="KW-1185">Reference proteome</keyword>
<accession>A0A9W7Y4M0</accession>
<sequence length="124" mass="14471">MSLAFVSNYNRTCTEPIRNRNIHNLTVDTQFLEAFIDFESQYDGILSIRKGDIIAVKQGGDQHPKWWLGTVIRSYYGTKGYGYFFPVITKPYTFMDDRIAARIPRALFDIHGQLLRFGEKSRKR</sequence>
<evidence type="ECO:0000313" key="2">
    <source>
        <dbReference type="Proteomes" id="UP001149813"/>
    </source>
</evidence>
<reference evidence="1" key="1">
    <citation type="submission" date="2022-07" db="EMBL/GenBank/DDBJ databases">
        <title>Phylogenomic reconstructions and comparative analyses of Kickxellomycotina fungi.</title>
        <authorList>
            <person name="Reynolds N.K."/>
            <person name="Stajich J.E."/>
            <person name="Barry K."/>
            <person name="Grigoriev I.V."/>
            <person name="Crous P."/>
            <person name="Smith M.E."/>
        </authorList>
    </citation>
    <scope>NUCLEOTIDE SEQUENCE</scope>
    <source>
        <strain evidence="1">NBRC 32514</strain>
    </source>
</reference>